<organism evidence="7 8">
    <name type="scientific">Kriegella aquimaris</name>
    <dbReference type="NCBI Taxonomy" id="192904"/>
    <lineage>
        <taxon>Bacteria</taxon>
        <taxon>Pseudomonadati</taxon>
        <taxon>Bacteroidota</taxon>
        <taxon>Flavobacteriia</taxon>
        <taxon>Flavobacteriales</taxon>
        <taxon>Flavobacteriaceae</taxon>
        <taxon>Kriegella</taxon>
    </lineage>
</organism>
<evidence type="ECO:0000256" key="5">
    <source>
        <dbReference type="ARBA" id="ARBA00023237"/>
    </source>
</evidence>
<evidence type="ECO:0000256" key="1">
    <source>
        <dbReference type="ARBA" id="ARBA00004442"/>
    </source>
</evidence>
<dbReference type="SUPFAM" id="SSF48452">
    <property type="entry name" value="TPR-like"/>
    <property type="match status" value="1"/>
</dbReference>
<feature type="domain" description="RagB/SusD" evidence="6">
    <location>
        <begin position="286"/>
        <end position="579"/>
    </location>
</feature>
<evidence type="ECO:0000256" key="2">
    <source>
        <dbReference type="ARBA" id="ARBA00006275"/>
    </source>
</evidence>
<dbReference type="Proteomes" id="UP000199440">
    <property type="component" value="Unassembled WGS sequence"/>
</dbReference>
<reference evidence="7 8" key="1">
    <citation type="submission" date="2016-10" db="EMBL/GenBank/DDBJ databases">
        <authorList>
            <person name="de Groot N.N."/>
        </authorList>
    </citation>
    <scope>NUCLEOTIDE SEQUENCE [LARGE SCALE GENOMIC DNA]</scope>
    <source>
        <strain evidence="7 8">DSM 19886</strain>
    </source>
</reference>
<keyword evidence="8" id="KW-1185">Reference proteome</keyword>
<evidence type="ECO:0000313" key="8">
    <source>
        <dbReference type="Proteomes" id="UP000199440"/>
    </source>
</evidence>
<sequence length="579" mass="64749">MKNIKKLNILITPFIIFLVVLVASCDLDEDPRDRVSGEQVFQDEAFADALAADLYARFPYVAFDNFNGKLGEHDLGTSRGGNFQGCFTHGGMTNNKDCEGLWDYEYMRDMNVYIENLRASELSDGFKNRLEGEVRTLRAAVYFKMQKRYGGVPIIDVVLDPFEEVPEQYRVRSTETAVADFIDSELAASAVLLMANGDDPSQTGRVNQYTALAYKARANLFAASIAQFGTLAANELTGIAASRADEFYGKASAAAQAVIAGPYTLLSGGDPVQTYRNIFIEDSNSEIIFERIYNGVEIGHSFAHQNQPTPFSEGQGSEMNPTLGLVNQYENLDGTFSTPAFGTGTLYATGRAPWENKDPRLHASVFFEGDNYAGNIVELYEGIDNGSEIISEVGVSVSGKSSVGTASRRQANQFFPSTGFLLHKYIPPTPFIPAGTESNNWKELRLAEMYLIAAESEFELGNLTDAATWLNFTRNRVGLIDLDETTITRDRVRTERTSELIYEGHRWYDIRRWRTAFDLLNGQVVQGLRVIYDDASGQYYFLQIDGESVQRQFRQEHYYNPITQSRIEAQGELVENPNY</sequence>
<accession>A0A1G9VFB2</accession>
<comment type="similarity">
    <text evidence="2">Belongs to the SusD family.</text>
</comment>
<dbReference type="Pfam" id="PF07980">
    <property type="entry name" value="SusD_RagB"/>
    <property type="match status" value="1"/>
</dbReference>
<dbReference type="EMBL" id="FNGV01000013">
    <property type="protein sequence ID" value="SDM70763.1"/>
    <property type="molecule type" value="Genomic_DNA"/>
</dbReference>
<name>A0A1G9VFB2_9FLAO</name>
<dbReference type="Gene3D" id="1.25.40.390">
    <property type="match status" value="1"/>
</dbReference>
<evidence type="ECO:0000256" key="4">
    <source>
        <dbReference type="ARBA" id="ARBA00023136"/>
    </source>
</evidence>
<keyword evidence="5" id="KW-0998">Cell outer membrane</keyword>
<evidence type="ECO:0000313" key="7">
    <source>
        <dbReference type="EMBL" id="SDM70763.1"/>
    </source>
</evidence>
<gene>
    <name evidence="7" type="ORF">SAMN04488514_11360</name>
</gene>
<dbReference type="PROSITE" id="PS51257">
    <property type="entry name" value="PROKAR_LIPOPROTEIN"/>
    <property type="match status" value="1"/>
</dbReference>
<evidence type="ECO:0000259" key="6">
    <source>
        <dbReference type="Pfam" id="PF07980"/>
    </source>
</evidence>
<proteinExistence type="inferred from homology"/>
<keyword evidence="4" id="KW-0472">Membrane</keyword>
<dbReference type="RefSeq" id="WP_176801460.1">
    <property type="nucleotide sequence ID" value="NZ_FNGV01000013.1"/>
</dbReference>
<keyword evidence="3" id="KW-0732">Signal</keyword>
<dbReference type="AlphaFoldDB" id="A0A1G9VFB2"/>
<evidence type="ECO:0000256" key="3">
    <source>
        <dbReference type="ARBA" id="ARBA00022729"/>
    </source>
</evidence>
<dbReference type="GO" id="GO:0009279">
    <property type="term" value="C:cell outer membrane"/>
    <property type="evidence" value="ECO:0007669"/>
    <property type="project" value="UniProtKB-SubCell"/>
</dbReference>
<dbReference type="InterPro" id="IPR011990">
    <property type="entry name" value="TPR-like_helical_dom_sf"/>
</dbReference>
<dbReference type="InterPro" id="IPR012944">
    <property type="entry name" value="SusD_RagB_dom"/>
</dbReference>
<comment type="subcellular location">
    <subcellularLocation>
        <location evidence="1">Cell outer membrane</location>
    </subcellularLocation>
</comment>
<protein>
    <submittedName>
        <fullName evidence="7">Starch-binding associating with outer membrane</fullName>
    </submittedName>
</protein>
<dbReference type="STRING" id="192904.SAMN04488514_11360"/>